<accession>A0ABW4KHQ4</accession>
<reference evidence="5" key="1">
    <citation type="journal article" date="2019" name="Int. J. Syst. Evol. Microbiol.">
        <title>The Global Catalogue of Microorganisms (GCM) 10K type strain sequencing project: providing services to taxonomists for standard genome sequencing and annotation.</title>
        <authorList>
            <consortium name="The Broad Institute Genomics Platform"/>
            <consortium name="The Broad Institute Genome Sequencing Center for Infectious Disease"/>
            <person name="Wu L."/>
            <person name="Ma J."/>
        </authorList>
    </citation>
    <scope>NUCLEOTIDE SEQUENCE [LARGE SCALE GENOMIC DNA]</scope>
    <source>
        <strain evidence="5">CGMCC 1.12295</strain>
    </source>
</reference>
<dbReference type="EMBL" id="JBHUEO010000020">
    <property type="protein sequence ID" value="MFD1706861.1"/>
    <property type="molecule type" value="Genomic_DNA"/>
</dbReference>
<protein>
    <submittedName>
        <fullName evidence="4">ABC transporter ATP-binding protein</fullName>
    </submittedName>
</protein>
<evidence type="ECO:0000256" key="1">
    <source>
        <dbReference type="ARBA" id="ARBA00022741"/>
    </source>
</evidence>
<dbReference type="InterPro" id="IPR027417">
    <property type="entry name" value="P-loop_NTPase"/>
</dbReference>
<keyword evidence="2 4" id="KW-0067">ATP-binding</keyword>
<dbReference type="SUPFAM" id="SSF52540">
    <property type="entry name" value="P-loop containing nucleoside triphosphate hydrolases"/>
    <property type="match status" value="1"/>
</dbReference>
<name>A0ABW4KHQ4_9BACI</name>
<gene>
    <name evidence="4" type="ORF">ACFSCZ_08965</name>
</gene>
<dbReference type="SMART" id="SM00382">
    <property type="entry name" value="AAA"/>
    <property type="match status" value="1"/>
</dbReference>
<dbReference type="Proteomes" id="UP001597301">
    <property type="component" value="Unassembled WGS sequence"/>
</dbReference>
<evidence type="ECO:0000313" key="4">
    <source>
        <dbReference type="EMBL" id="MFD1706861.1"/>
    </source>
</evidence>
<keyword evidence="1" id="KW-0547">Nucleotide-binding</keyword>
<evidence type="ECO:0000259" key="3">
    <source>
        <dbReference type="PROSITE" id="PS50893"/>
    </source>
</evidence>
<organism evidence="4 5">
    <name type="scientific">Siminovitchia sediminis</name>
    <dbReference type="NCBI Taxonomy" id="1274353"/>
    <lineage>
        <taxon>Bacteria</taxon>
        <taxon>Bacillati</taxon>
        <taxon>Bacillota</taxon>
        <taxon>Bacilli</taxon>
        <taxon>Bacillales</taxon>
        <taxon>Bacillaceae</taxon>
        <taxon>Siminovitchia</taxon>
    </lineage>
</organism>
<dbReference type="CDD" id="cd03230">
    <property type="entry name" value="ABC_DR_subfamily_A"/>
    <property type="match status" value="1"/>
</dbReference>
<dbReference type="InterPro" id="IPR003439">
    <property type="entry name" value="ABC_transporter-like_ATP-bd"/>
</dbReference>
<evidence type="ECO:0000313" key="5">
    <source>
        <dbReference type="Proteomes" id="UP001597301"/>
    </source>
</evidence>
<proteinExistence type="predicted"/>
<dbReference type="InterPro" id="IPR003593">
    <property type="entry name" value="AAA+_ATPase"/>
</dbReference>
<feature type="domain" description="ABC transporter" evidence="3">
    <location>
        <begin position="5"/>
        <end position="230"/>
    </location>
</feature>
<comment type="caution">
    <text evidence="4">The sequence shown here is derived from an EMBL/GenBank/DDBJ whole genome shotgun (WGS) entry which is preliminary data.</text>
</comment>
<sequence length="298" mass="33029">MKRIIEASGLEKTYGESKAVQNVSFSVQENKIYGLLGRNGAGKTTLMKLITAQVLPTGGELKVFGEAPYENSEVLSQICFVKESQKYPDNYRVKDAMEVARQLFPNWDADFAQALMEDFNLPLKRKIKKLSRGMLSALGVVIGLASRAPLTIFDEPYLGLDAVSRGIFYDRLMEDYAEYPRTVILSTHLIDEVSHLLEHVLVIANGEIVIDQNAENLRGRAFTVTGEASVTQNFLTGKEVIHREPFGGLLSATVIQDEYQSERKQAEAAGLNVTDVSLQQLIVHLTAAKHEQKGVIAK</sequence>
<dbReference type="PANTHER" id="PTHR43158:SF5">
    <property type="entry name" value="ABC TRANSPORTER, ATP-BINDING PROTEIN"/>
    <property type="match status" value="1"/>
</dbReference>
<dbReference type="RefSeq" id="WP_380773570.1">
    <property type="nucleotide sequence ID" value="NZ_JBHUEO010000020.1"/>
</dbReference>
<dbReference type="Pfam" id="PF00005">
    <property type="entry name" value="ABC_tran"/>
    <property type="match status" value="1"/>
</dbReference>
<dbReference type="PANTHER" id="PTHR43158">
    <property type="entry name" value="SKFA PEPTIDE EXPORT ATP-BINDING PROTEIN SKFE"/>
    <property type="match status" value="1"/>
</dbReference>
<evidence type="ECO:0000256" key="2">
    <source>
        <dbReference type="ARBA" id="ARBA00022840"/>
    </source>
</evidence>
<dbReference type="Gene3D" id="3.40.50.300">
    <property type="entry name" value="P-loop containing nucleotide triphosphate hydrolases"/>
    <property type="match status" value="1"/>
</dbReference>
<keyword evidence="5" id="KW-1185">Reference proteome</keyword>
<dbReference type="PROSITE" id="PS50893">
    <property type="entry name" value="ABC_TRANSPORTER_2"/>
    <property type="match status" value="1"/>
</dbReference>
<dbReference type="GO" id="GO:0005524">
    <property type="term" value="F:ATP binding"/>
    <property type="evidence" value="ECO:0007669"/>
    <property type="project" value="UniProtKB-KW"/>
</dbReference>